<sequence>MKSLIQRRTDQNALSEIQRNQQDQVSYRMAPMPRDGYLPQQQHAKEDPRGRSPTKNAFTTLTRKAMANGGKSREVSPTKPKKIKSGTNLADLLTRPKSIRNLHKLIIDEDSRQTKDKENRSPAEHNRAQNSFVPTPIYSQFCRDSATGTPGGTHGSQHSSDTEKKPRPRSFHPHYMPSNGSSDHIAGTASPTKTSGQTSSWERSPTKGPRSRLQTAFGHSRSKSSDAASAEPYINPKDIDSHLEAMLNRRNIPENQRYKMRNLNDTIKMEFIRQDWAEMQASRVDSAKSNGPRTSPEAPSPTATGLDQEEAKPKRNRGKSFTLARGNKNSGSSGKKSRVEGTLGRHFRTKSTESISSSDRPLSGISTSSGSGILSKIKLGQGPGDFVSYLRKVTKPELVEVGKLHKLRLLLRNETVTWTEDFIQQGGMKEIVDLLTRIMEVEWREEHEDALLHETLLCLKALCTTALALQYLHSIQASLFPKLLHMLFDPEKKGPSEFTTRNIIISILFTYIESASGHERISRAKTVLAHLHDPEPPEEERPVPFVLEMRRDRPYRVWCKEVTNVTKEVFWIFLHHLNIIALNKPDEASAVPNKLDNDDLAYISRHFPQERPPVPAAPYVGGVEWDATNYLASHLDLMNAIIACTPTATARNALRAELRISGWERCLGGSLRLCKEKFYGAVHDGLRTWVAAAAEDGWDVRDVRYGPPAEAPRSPVKGVAGGGAGGMKKKIEPPPKIEMPKLDFGLDAGSGRVAPAASREGGLSWLD</sequence>
<evidence type="ECO:0000256" key="1">
    <source>
        <dbReference type="SAM" id="MobiDB-lite"/>
    </source>
</evidence>
<dbReference type="GO" id="GO:0031267">
    <property type="term" value="F:small GTPase binding"/>
    <property type="evidence" value="ECO:0007669"/>
    <property type="project" value="InterPro"/>
</dbReference>
<evidence type="ECO:0000259" key="2">
    <source>
        <dbReference type="SMART" id="SM01140"/>
    </source>
</evidence>
<dbReference type="SUPFAM" id="SSF48371">
    <property type="entry name" value="ARM repeat"/>
    <property type="match status" value="1"/>
</dbReference>
<dbReference type="EMBL" id="JOWA01000121">
    <property type="protein sequence ID" value="KEZ40325.1"/>
    <property type="molecule type" value="Genomic_DNA"/>
</dbReference>
<dbReference type="Proteomes" id="UP000028545">
    <property type="component" value="Unassembled WGS sequence"/>
</dbReference>
<dbReference type="VEuPathDB" id="FungiDB:SAPIO_CDS8167"/>
<feature type="compositionally biased region" description="Polar residues" evidence="1">
    <location>
        <begin position="53"/>
        <end position="62"/>
    </location>
</feature>
<dbReference type="AlphaFoldDB" id="A0A084FZ13"/>
<reference evidence="3 4" key="1">
    <citation type="journal article" date="2014" name="Genome Announc.">
        <title>Draft genome sequence of the pathogenic fungus Scedosporium apiospermum.</title>
        <authorList>
            <person name="Vandeputte P."/>
            <person name="Ghamrawi S."/>
            <person name="Rechenmann M."/>
            <person name="Iltis A."/>
            <person name="Giraud S."/>
            <person name="Fleury M."/>
            <person name="Thornton C."/>
            <person name="Delhaes L."/>
            <person name="Meyer W."/>
            <person name="Papon N."/>
            <person name="Bouchara J.P."/>
        </authorList>
    </citation>
    <scope>NUCLEOTIDE SEQUENCE [LARGE SCALE GENOMIC DNA]</scope>
    <source>
        <strain evidence="3 4">IHEM 14462</strain>
    </source>
</reference>
<evidence type="ECO:0000313" key="3">
    <source>
        <dbReference type="EMBL" id="KEZ40325.1"/>
    </source>
</evidence>
<dbReference type="Gene3D" id="1.25.10.10">
    <property type="entry name" value="Leucine-rich Repeat Variant"/>
    <property type="match status" value="1"/>
</dbReference>
<dbReference type="OMA" id="WERCMGG"/>
<dbReference type="InterPro" id="IPR011989">
    <property type="entry name" value="ARM-like"/>
</dbReference>
<feature type="compositionally biased region" description="Basic and acidic residues" evidence="1">
    <location>
        <begin position="729"/>
        <end position="741"/>
    </location>
</feature>
<name>A0A084FZ13_PSEDA</name>
<dbReference type="Pfam" id="PF06371">
    <property type="entry name" value="Drf_GBD"/>
    <property type="match status" value="1"/>
</dbReference>
<protein>
    <recommendedName>
        <fullName evidence="2">Formin GTPase-binding domain-containing protein</fullName>
    </recommendedName>
</protein>
<feature type="region of interest" description="Disordered" evidence="1">
    <location>
        <begin position="705"/>
        <end position="742"/>
    </location>
</feature>
<feature type="region of interest" description="Disordered" evidence="1">
    <location>
        <begin position="104"/>
        <end position="236"/>
    </location>
</feature>
<evidence type="ECO:0000313" key="4">
    <source>
        <dbReference type="Proteomes" id="UP000028545"/>
    </source>
</evidence>
<dbReference type="GO" id="GO:0003779">
    <property type="term" value="F:actin binding"/>
    <property type="evidence" value="ECO:0007669"/>
    <property type="project" value="InterPro"/>
</dbReference>
<proteinExistence type="predicted"/>
<dbReference type="GeneID" id="27727239"/>
<feature type="region of interest" description="Disordered" evidence="1">
    <location>
        <begin position="1"/>
        <end position="89"/>
    </location>
</feature>
<feature type="region of interest" description="Disordered" evidence="1">
    <location>
        <begin position="282"/>
        <end position="364"/>
    </location>
</feature>
<feature type="compositionally biased region" description="Polar residues" evidence="1">
    <location>
        <begin position="11"/>
        <end position="25"/>
    </location>
</feature>
<feature type="compositionally biased region" description="Basic and acidic residues" evidence="1">
    <location>
        <begin position="105"/>
        <end position="127"/>
    </location>
</feature>
<dbReference type="HOGENOM" id="CLU_008022_0_0_1"/>
<comment type="caution">
    <text evidence="3">The sequence shown here is derived from an EMBL/GenBank/DDBJ whole genome shotgun (WGS) entry which is preliminary data.</text>
</comment>
<dbReference type="KEGG" id="sapo:SAPIO_CDS8167"/>
<dbReference type="InterPro" id="IPR016024">
    <property type="entry name" value="ARM-type_fold"/>
</dbReference>
<dbReference type="GO" id="GO:0030036">
    <property type="term" value="P:actin cytoskeleton organization"/>
    <property type="evidence" value="ECO:0007669"/>
    <property type="project" value="InterPro"/>
</dbReference>
<dbReference type="SMART" id="SM01140">
    <property type="entry name" value="Drf_GBD"/>
    <property type="match status" value="1"/>
</dbReference>
<feature type="domain" description="Formin GTPase-binding" evidence="2">
    <location>
        <begin position="231"/>
        <end position="511"/>
    </location>
</feature>
<accession>A0A084FZ13</accession>
<organism evidence="3 4">
    <name type="scientific">Pseudallescheria apiosperma</name>
    <name type="common">Scedosporium apiospermum</name>
    <dbReference type="NCBI Taxonomy" id="563466"/>
    <lineage>
        <taxon>Eukaryota</taxon>
        <taxon>Fungi</taxon>
        <taxon>Dikarya</taxon>
        <taxon>Ascomycota</taxon>
        <taxon>Pezizomycotina</taxon>
        <taxon>Sordariomycetes</taxon>
        <taxon>Hypocreomycetidae</taxon>
        <taxon>Microascales</taxon>
        <taxon>Microascaceae</taxon>
        <taxon>Scedosporium</taxon>
    </lineage>
</organism>
<keyword evidence="4" id="KW-1185">Reference proteome</keyword>
<dbReference type="OrthoDB" id="2155261at2759"/>
<dbReference type="RefSeq" id="XP_016640124.1">
    <property type="nucleotide sequence ID" value="XM_016789861.1"/>
</dbReference>
<dbReference type="InterPro" id="IPR010473">
    <property type="entry name" value="GTPase-bd"/>
</dbReference>
<feature type="compositionally biased region" description="Polar residues" evidence="1">
    <location>
        <begin position="189"/>
        <end position="203"/>
    </location>
</feature>
<gene>
    <name evidence="3" type="ORF">SAPIO_CDS8167</name>
</gene>